<dbReference type="InterPro" id="IPR050682">
    <property type="entry name" value="ModA/WtpA"/>
</dbReference>
<feature type="binding site" evidence="4">
    <location>
        <position position="37"/>
    </location>
    <ligand>
        <name>molybdate</name>
        <dbReference type="ChEBI" id="CHEBI:36264"/>
    </ligand>
</feature>
<reference evidence="5 6" key="1">
    <citation type="submission" date="2018-09" db="EMBL/GenBank/DDBJ databases">
        <title>Genome sequencing of Nocardioides immobilis CCTCC AB 2017083 for comparison to Nocardioides silvaticus.</title>
        <authorList>
            <person name="Li C."/>
            <person name="Wang G."/>
        </authorList>
    </citation>
    <scope>NUCLEOTIDE SEQUENCE [LARGE SCALE GENOMIC DNA]</scope>
    <source>
        <strain evidence="5 6">CCTCC AB 2017083</strain>
    </source>
</reference>
<accession>A0A417XUX1</accession>
<dbReference type="OrthoDB" id="9785015at2"/>
<dbReference type="Gene3D" id="3.40.190.10">
    <property type="entry name" value="Periplasmic binding protein-like II"/>
    <property type="match status" value="2"/>
</dbReference>
<keyword evidence="3" id="KW-0732">Signal</keyword>
<dbReference type="PANTHER" id="PTHR30632:SF0">
    <property type="entry name" value="SULFATE-BINDING PROTEIN"/>
    <property type="match status" value="1"/>
</dbReference>
<keyword evidence="2 4" id="KW-0479">Metal-binding</keyword>
<dbReference type="Proteomes" id="UP000283644">
    <property type="component" value="Unassembled WGS sequence"/>
</dbReference>
<protein>
    <submittedName>
        <fullName evidence="5">Molybdate ABC transporter substrate-binding protein</fullName>
    </submittedName>
</protein>
<dbReference type="AlphaFoldDB" id="A0A417XUX1"/>
<comment type="similarity">
    <text evidence="1">Belongs to the bacterial solute-binding protein ModA family.</text>
</comment>
<keyword evidence="6" id="KW-1185">Reference proteome</keyword>
<evidence type="ECO:0000313" key="6">
    <source>
        <dbReference type="Proteomes" id="UP000283644"/>
    </source>
</evidence>
<evidence type="ECO:0000256" key="4">
    <source>
        <dbReference type="PIRSR" id="PIRSR004846-1"/>
    </source>
</evidence>
<keyword evidence="4" id="KW-0500">Molybdenum</keyword>
<dbReference type="EMBL" id="QXGH01000034">
    <property type="protein sequence ID" value="RHW24288.1"/>
    <property type="molecule type" value="Genomic_DNA"/>
</dbReference>
<feature type="binding site" evidence="4">
    <location>
        <position position="185"/>
    </location>
    <ligand>
        <name>molybdate</name>
        <dbReference type="ChEBI" id="CHEBI:36264"/>
    </ligand>
</feature>
<proteinExistence type="inferred from homology"/>
<dbReference type="RefSeq" id="WP_118928114.1">
    <property type="nucleotide sequence ID" value="NZ_QXGH01000034.1"/>
</dbReference>
<dbReference type="NCBIfam" id="TIGR01256">
    <property type="entry name" value="modA"/>
    <property type="match status" value="1"/>
</dbReference>
<sequence>MSTTTLRSTLAALTLLVPIAGCGGEDDQTLHVLAASSLTDVFTELAATFEADHDRVDVQLSFGSSTDLAEQAADGAPGDVLATADQESMTLAEDAEVALNAKQFATNHLVIVTAPGNPEGIDSLADLAAVTWVRCADEVPCGRAATRLFEEAGIGQPSEPSSLEEDARSTLDKVVAGEADAALVYASDSVAAGDRVTTVDVPEADRVASSYFIATLSQSEDPELADEFWAAVLLDEGQAALTDAGFGLP</sequence>
<evidence type="ECO:0000256" key="3">
    <source>
        <dbReference type="ARBA" id="ARBA00022729"/>
    </source>
</evidence>
<dbReference type="InterPro" id="IPR005950">
    <property type="entry name" value="ModA"/>
</dbReference>
<dbReference type="GO" id="GO:0046872">
    <property type="term" value="F:metal ion binding"/>
    <property type="evidence" value="ECO:0007669"/>
    <property type="project" value="UniProtKB-KW"/>
</dbReference>
<comment type="caution">
    <text evidence="5">The sequence shown here is derived from an EMBL/GenBank/DDBJ whole genome shotgun (WGS) entry which is preliminary data.</text>
</comment>
<evidence type="ECO:0000256" key="2">
    <source>
        <dbReference type="ARBA" id="ARBA00022723"/>
    </source>
</evidence>
<dbReference type="SUPFAM" id="SSF53850">
    <property type="entry name" value="Periplasmic binding protein-like II"/>
    <property type="match status" value="1"/>
</dbReference>
<gene>
    <name evidence="5" type="primary">modA</name>
    <name evidence="5" type="ORF">D0Z08_25600</name>
</gene>
<dbReference type="PANTHER" id="PTHR30632">
    <property type="entry name" value="MOLYBDATE-BINDING PERIPLASMIC PROTEIN"/>
    <property type="match status" value="1"/>
</dbReference>
<dbReference type="PIRSF" id="PIRSF004846">
    <property type="entry name" value="ModA"/>
    <property type="match status" value="1"/>
</dbReference>
<evidence type="ECO:0000313" key="5">
    <source>
        <dbReference type="EMBL" id="RHW24288.1"/>
    </source>
</evidence>
<evidence type="ECO:0000256" key="1">
    <source>
        <dbReference type="ARBA" id="ARBA00009175"/>
    </source>
</evidence>
<dbReference type="GO" id="GO:0030973">
    <property type="term" value="F:molybdate ion binding"/>
    <property type="evidence" value="ECO:0007669"/>
    <property type="project" value="TreeGrafter"/>
</dbReference>
<dbReference type="GO" id="GO:0015689">
    <property type="term" value="P:molybdate ion transport"/>
    <property type="evidence" value="ECO:0007669"/>
    <property type="project" value="InterPro"/>
</dbReference>
<name>A0A417XUX1_9ACTN</name>
<organism evidence="5 6">
    <name type="scientific">Nocardioides immobilis</name>
    <dbReference type="NCBI Taxonomy" id="2049295"/>
    <lineage>
        <taxon>Bacteria</taxon>
        <taxon>Bacillati</taxon>
        <taxon>Actinomycetota</taxon>
        <taxon>Actinomycetes</taxon>
        <taxon>Propionibacteriales</taxon>
        <taxon>Nocardioidaceae</taxon>
        <taxon>Nocardioides</taxon>
    </lineage>
</organism>
<dbReference type="Pfam" id="PF13531">
    <property type="entry name" value="SBP_bac_11"/>
    <property type="match status" value="1"/>
</dbReference>
<feature type="binding site" evidence="4">
    <location>
        <position position="65"/>
    </location>
    <ligand>
        <name>molybdate</name>
        <dbReference type="ChEBI" id="CHEBI:36264"/>
    </ligand>
</feature>